<name>A0A2S5JJG7_9RHOB</name>
<evidence type="ECO:0000313" key="4">
    <source>
        <dbReference type="Proteomes" id="UP000239736"/>
    </source>
</evidence>
<dbReference type="EMBL" id="PRDS01000002">
    <property type="protein sequence ID" value="PPB81593.1"/>
    <property type="molecule type" value="Genomic_DNA"/>
</dbReference>
<feature type="chain" id="PRO_5015449543" evidence="2">
    <location>
        <begin position="22"/>
        <end position="103"/>
    </location>
</feature>
<keyword evidence="2" id="KW-0732">Signal</keyword>
<dbReference type="AlphaFoldDB" id="A0A2S5JJG7"/>
<sequence length="103" mass="10571">MLRLCLMIVLLVCATPTLAGASPLAGTHGWQCAQHRQTHGACAPAPCGPGQTCPSMAQCANAVLPALPLGLPERMTGVTLRLGAPTDLRPLAGPETDKPPPRS</sequence>
<evidence type="ECO:0000313" key="3">
    <source>
        <dbReference type="EMBL" id="PPB81593.1"/>
    </source>
</evidence>
<feature type="signal peptide" evidence="2">
    <location>
        <begin position="1"/>
        <end position="21"/>
    </location>
</feature>
<feature type="region of interest" description="Disordered" evidence="1">
    <location>
        <begin position="81"/>
        <end position="103"/>
    </location>
</feature>
<reference evidence="3 4" key="1">
    <citation type="submission" date="2018-01" db="EMBL/GenBank/DDBJ databases">
        <title>Genomic Encyclopedia of Archaeal and Bacterial Type Strains, Phase II (KMG-II): from individual species to whole genera.</title>
        <authorList>
            <person name="Goeker M."/>
        </authorList>
    </citation>
    <scope>NUCLEOTIDE SEQUENCE [LARGE SCALE GENOMIC DNA]</scope>
    <source>
        <strain evidence="3 4">DSM 12048</strain>
    </source>
</reference>
<evidence type="ECO:0000256" key="1">
    <source>
        <dbReference type="SAM" id="MobiDB-lite"/>
    </source>
</evidence>
<organism evidence="3 4">
    <name type="scientific">Albidovulum inexpectatum</name>
    <dbReference type="NCBI Taxonomy" id="196587"/>
    <lineage>
        <taxon>Bacteria</taxon>
        <taxon>Pseudomonadati</taxon>
        <taxon>Pseudomonadota</taxon>
        <taxon>Alphaproteobacteria</taxon>
        <taxon>Rhodobacterales</taxon>
        <taxon>Paracoccaceae</taxon>
        <taxon>Albidovulum</taxon>
    </lineage>
</organism>
<evidence type="ECO:0000256" key="2">
    <source>
        <dbReference type="SAM" id="SignalP"/>
    </source>
</evidence>
<comment type="caution">
    <text evidence="3">The sequence shown here is derived from an EMBL/GenBank/DDBJ whole genome shotgun (WGS) entry which is preliminary data.</text>
</comment>
<accession>A0A2S5JJG7</accession>
<proteinExistence type="predicted"/>
<protein>
    <submittedName>
        <fullName evidence="3">Uncharacterized protein</fullName>
    </submittedName>
</protein>
<keyword evidence="4" id="KW-1185">Reference proteome</keyword>
<dbReference type="Proteomes" id="UP000239736">
    <property type="component" value="Unassembled WGS sequence"/>
</dbReference>
<gene>
    <name evidence="3" type="ORF">LV82_00802</name>
</gene>